<protein>
    <submittedName>
        <fullName evidence="4">D-2-hydroxyacid dehydrogenase</fullName>
    </submittedName>
</protein>
<gene>
    <name evidence="4" type="ORF">KSV97_08090</name>
    <name evidence="5" type="ORF">KSW06_07955</name>
</gene>
<evidence type="ECO:0000259" key="3">
    <source>
        <dbReference type="Pfam" id="PF02826"/>
    </source>
</evidence>
<evidence type="ECO:0000313" key="5">
    <source>
        <dbReference type="EMBL" id="MBV3393186.1"/>
    </source>
</evidence>
<organism evidence="4 6">
    <name type="scientific">Catenibacterium mitsuokai</name>
    <dbReference type="NCBI Taxonomy" id="100886"/>
    <lineage>
        <taxon>Bacteria</taxon>
        <taxon>Bacillati</taxon>
        <taxon>Bacillota</taxon>
        <taxon>Erysipelotrichia</taxon>
        <taxon>Erysipelotrichales</taxon>
        <taxon>Coprobacillaceae</taxon>
        <taxon>Catenibacterium</taxon>
    </lineage>
</organism>
<evidence type="ECO:0000313" key="7">
    <source>
        <dbReference type="Proteomes" id="UP001197492"/>
    </source>
</evidence>
<dbReference type="PANTHER" id="PTHR43333">
    <property type="entry name" value="2-HACID_DH_C DOMAIN-CONTAINING PROTEIN"/>
    <property type="match status" value="1"/>
</dbReference>
<comment type="caution">
    <text evidence="4">The sequence shown here is derived from an EMBL/GenBank/DDBJ whole genome shotgun (WGS) entry which is preliminary data.</text>
</comment>
<evidence type="ECO:0000256" key="1">
    <source>
        <dbReference type="ARBA" id="ARBA00023002"/>
    </source>
</evidence>
<keyword evidence="2" id="KW-0520">NAD</keyword>
<feature type="domain" description="D-isomer specific 2-hydroxyacid dehydrogenase NAD-binding" evidence="3">
    <location>
        <begin position="102"/>
        <end position="276"/>
    </location>
</feature>
<dbReference type="InterPro" id="IPR006140">
    <property type="entry name" value="D-isomer_DH_NAD-bd"/>
</dbReference>
<dbReference type="GO" id="GO:0051287">
    <property type="term" value="F:NAD binding"/>
    <property type="evidence" value="ECO:0007669"/>
    <property type="project" value="InterPro"/>
</dbReference>
<dbReference type="Pfam" id="PF02826">
    <property type="entry name" value="2-Hacid_dh_C"/>
    <property type="match status" value="1"/>
</dbReference>
<accession>A0AAW4MU40</accession>
<keyword evidence="7" id="KW-1185">Reference proteome</keyword>
<proteinExistence type="predicted"/>
<dbReference type="CDD" id="cd05300">
    <property type="entry name" value="2-Hacid_dh_1"/>
    <property type="match status" value="1"/>
</dbReference>
<reference evidence="4 7" key="1">
    <citation type="submission" date="2021-06" db="EMBL/GenBank/DDBJ databases">
        <title>Collection of gut derived symbiotic bacterial strains cultured from healthy donors.</title>
        <authorList>
            <person name="Lin H."/>
            <person name="Littmann E."/>
            <person name="Pamer E.G."/>
        </authorList>
    </citation>
    <scope>NUCLEOTIDE SEQUENCE</scope>
    <source>
        <strain evidence="5 7">MSK.21.70</strain>
        <strain evidence="4">MSK.21.82</strain>
    </source>
</reference>
<sequence length="315" mass="35444">MLKVLLIPALDDSNIELIKKSCSDMNLLKVNKEDLTQEMIDEADVIVGNPPRQFNLNRPTLKALLLNSAGNDQFLLPNILNRQTLLTNASGSYGHAICEHMMGMILSFNKNLRFYYDRQKEARWTPLFTGREIYGSNVLLLGVGDIGTEFAKVLKVLGANVTGLRNSYKEHPNCDEIITSKELHDVLPKMDYIIISLPATNATFHMLSHDEFSLMKEDAVVCNVGRGSVIDTYALLEALDNKSIGGALLDVFEEEPLPADSPLWKNPRVMITPHCSGGYHWKSVQDYYTQLVIRNLNHLKNQEPLENLVNRAKGY</sequence>
<dbReference type="Proteomes" id="UP001197492">
    <property type="component" value="Unassembled WGS sequence"/>
</dbReference>
<dbReference type="RefSeq" id="WP_217747938.1">
    <property type="nucleotide sequence ID" value="NZ_JAHOEB010000051.1"/>
</dbReference>
<keyword evidence="1" id="KW-0560">Oxidoreductase</keyword>
<dbReference type="PANTHER" id="PTHR43333:SF1">
    <property type="entry name" value="D-ISOMER SPECIFIC 2-HYDROXYACID DEHYDROGENASE NAD-BINDING DOMAIN-CONTAINING PROTEIN"/>
    <property type="match status" value="1"/>
</dbReference>
<evidence type="ECO:0000313" key="6">
    <source>
        <dbReference type="Proteomes" id="UP001196408"/>
    </source>
</evidence>
<dbReference type="EMBL" id="JAHOEL010000051">
    <property type="protein sequence ID" value="MBV3393186.1"/>
    <property type="molecule type" value="Genomic_DNA"/>
</dbReference>
<dbReference type="GO" id="GO:0016491">
    <property type="term" value="F:oxidoreductase activity"/>
    <property type="evidence" value="ECO:0007669"/>
    <property type="project" value="UniProtKB-KW"/>
</dbReference>
<evidence type="ECO:0000256" key="2">
    <source>
        <dbReference type="ARBA" id="ARBA00023027"/>
    </source>
</evidence>
<dbReference type="EMBL" id="JAHOEF010000053">
    <property type="protein sequence ID" value="MBV3383177.1"/>
    <property type="molecule type" value="Genomic_DNA"/>
</dbReference>
<dbReference type="AlphaFoldDB" id="A0AAW4MU40"/>
<dbReference type="Proteomes" id="UP001196408">
    <property type="component" value="Unassembled WGS sequence"/>
</dbReference>
<name>A0AAW4MU40_9FIRM</name>
<evidence type="ECO:0000313" key="4">
    <source>
        <dbReference type="EMBL" id="MBV3383177.1"/>
    </source>
</evidence>